<keyword evidence="2" id="KW-1185">Reference proteome</keyword>
<dbReference type="AlphaFoldDB" id="A0A137NZ13"/>
<name>A0A137NZ13_CONC2</name>
<reference evidence="1 2" key="1">
    <citation type="journal article" date="2015" name="Genome Biol. Evol.">
        <title>Phylogenomic analyses indicate that early fungi evolved digesting cell walls of algal ancestors of land plants.</title>
        <authorList>
            <person name="Chang Y."/>
            <person name="Wang S."/>
            <person name="Sekimoto S."/>
            <person name="Aerts A.L."/>
            <person name="Choi C."/>
            <person name="Clum A."/>
            <person name="LaButti K.M."/>
            <person name="Lindquist E.A."/>
            <person name="Yee Ngan C."/>
            <person name="Ohm R.A."/>
            <person name="Salamov A.A."/>
            <person name="Grigoriev I.V."/>
            <person name="Spatafora J.W."/>
            <person name="Berbee M.L."/>
        </authorList>
    </citation>
    <scope>NUCLEOTIDE SEQUENCE [LARGE SCALE GENOMIC DNA]</scope>
    <source>
        <strain evidence="1 2">NRRL 28638</strain>
    </source>
</reference>
<sequence>MSKRIKKEIDYEEKEVSENFLEIPQDTSDWEERHVNFFKVKFESFNDNLSLSKLDSNYKELILDGWNKDEIEHKDFSPLNTIQRSIVKILRNILIMQKTSANKEVEVNAFINSLFNKLGFNDDPYLMYAGYKYSVIIKKKEYKSKPDFVILKDNILTIIIEDKHKHYAGILNSWGEYQVIGEIIICAYHTISSKNIVKPVVIYAVKVVGTLFTFYKTELSAEYMVQIYNSKPKDNLIVKRYPPQGRFDNINALDFCSSGDRLEILKMLKSLQGAG</sequence>
<dbReference type="OMA" id="CAYHTIS"/>
<accession>A0A137NZ13</accession>
<dbReference type="EMBL" id="KQ964598">
    <property type="protein sequence ID" value="KXN68046.1"/>
    <property type="molecule type" value="Genomic_DNA"/>
</dbReference>
<proteinExistence type="predicted"/>
<evidence type="ECO:0000313" key="2">
    <source>
        <dbReference type="Proteomes" id="UP000070444"/>
    </source>
</evidence>
<dbReference type="OrthoDB" id="2447694at2759"/>
<gene>
    <name evidence="1" type="ORF">CONCODRAFT_166872</name>
</gene>
<organism evidence="1 2">
    <name type="scientific">Conidiobolus coronatus (strain ATCC 28846 / CBS 209.66 / NRRL 28638)</name>
    <name type="common">Delacroixia coronata</name>
    <dbReference type="NCBI Taxonomy" id="796925"/>
    <lineage>
        <taxon>Eukaryota</taxon>
        <taxon>Fungi</taxon>
        <taxon>Fungi incertae sedis</taxon>
        <taxon>Zoopagomycota</taxon>
        <taxon>Entomophthoromycotina</taxon>
        <taxon>Entomophthoromycetes</taxon>
        <taxon>Entomophthorales</taxon>
        <taxon>Ancylistaceae</taxon>
        <taxon>Conidiobolus</taxon>
    </lineage>
</organism>
<evidence type="ECO:0000313" key="1">
    <source>
        <dbReference type="EMBL" id="KXN68046.1"/>
    </source>
</evidence>
<dbReference type="Proteomes" id="UP000070444">
    <property type="component" value="Unassembled WGS sequence"/>
</dbReference>
<protein>
    <submittedName>
        <fullName evidence="1">Uncharacterized protein</fullName>
    </submittedName>
</protein>